<dbReference type="AlphaFoldDB" id="A0A9P8JVY3"/>
<feature type="domain" description="HD" evidence="2">
    <location>
        <begin position="154"/>
        <end position="263"/>
    </location>
</feature>
<proteinExistence type="predicted"/>
<dbReference type="PROSITE" id="PS51831">
    <property type="entry name" value="HD"/>
    <property type="match status" value="1"/>
</dbReference>
<keyword evidence="4" id="KW-1185">Reference proteome</keyword>
<gene>
    <name evidence="3" type="ORF">KCU98_g5113</name>
</gene>
<feature type="non-terminal residue" evidence="3">
    <location>
        <position position="331"/>
    </location>
</feature>
<dbReference type="Gene3D" id="1.10.3210.10">
    <property type="entry name" value="Hypothetical protein af1432"/>
    <property type="match status" value="1"/>
</dbReference>
<reference evidence="3" key="1">
    <citation type="journal article" date="2021" name="J Fungi (Basel)">
        <title>Virulence traits and population genomics of the black yeast Aureobasidium melanogenum.</title>
        <authorList>
            <person name="Cernosa A."/>
            <person name="Sun X."/>
            <person name="Gostincar C."/>
            <person name="Fang C."/>
            <person name="Gunde-Cimerman N."/>
            <person name="Song Z."/>
        </authorList>
    </citation>
    <scope>NUCLEOTIDE SEQUENCE</scope>
    <source>
        <strain evidence="3">EXF-9298</strain>
    </source>
</reference>
<accession>A0A9P8JVY3</accession>
<dbReference type="PANTHER" id="PTHR35569:SF1">
    <property type="entry name" value="CYANAMIDE HYDRATASE DDI2-RELATED"/>
    <property type="match status" value="1"/>
</dbReference>
<evidence type="ECO:0000313" key="4">
    <source>
        <dbReference type="Proteomes" id="UP000729357"/>
    </source>
</evidence>
<evidence type="ECO:0000259" key="2">
    <source>
        <dbReference type="PROSITE" id="PS51831"/>
    </source>
</evidence>
<dbReference type="PANTHER" id="PTHR35569">
    <property type="entry name" value="CYANAMIDE HYDRATASE DDI2-RELATED"/>
    <property type="match status" value="1"/>
</dbReference>
<dbReference type="EMBL" id="JAHFXS010000448">
    <property type="protein sequence ID" value="KAG9984866.1"/>
    <property type="molecule type" value="Genomic_DNA"/>
</dbReference>
<dbReference type="SMART" id="SM00471">
    <property type="entry name" value="HDc"/>
    <property type="match status" value="1"/>
</dbReference>
<evidence type="ECO:0000313" key="3">
    <source>
        <dbReference type="EMBL" id="KAG9984866.1"/>
    </source>
</evidence>
<dbReference type="InterPro" id="IPR003607">
    <property type="entry name" value="HD/PDEase_dom"/>
</dbReference>
<comment type="caution">
    <text evidence="3">The sequence shown here is derived from an EMBL/GenBank/DDBJ whole genome shotgun (WGS) entry which is preliminary data.</text>
</comment>
<dbReference type="NCBIfam" id="TIGR03401">
    <property type="entry name" value="cyanamide_fam"/>
    <property type="match status" value="1"/>
</dbReference>
<dbReference type="CDD" id="cd00077">
    <property type="entry name" value="HDc"/>
    <property type="match status" value="1"/>
</dbReference>
<protein>
    <submittedName>
        <fullName evidence="3">Cyanamide hydratase</fullName>
    </submittedName>
</protein>
<dbReference type="Proteomes" id="UP000729357">
    <property type="component" value="Unassembled WGS sequence"/>
</dbReference>
<feature type="chain" id="PRO_5040502523" evidence="1">
    <location>
        <begin position="18"/>
        <end position="331"/>
    </location>
</feature>
<dbReference type="InterPro" id="IPR006674">
    <property type="entry name" value="HD_domain"/>
</dbReference>
<reference evidence="3" key="2">
    <citation type="submission" date="2021-08" db="EMBL/GenBank/DDBJ databases">
        <authorList>
            <person name="Gostincar C."/>
            <person name="Sun X."/>
            <person name="Song Z."/>
            <person name="Gunde-Cimerman N."/>
        </authorList>
    </citation>
    <scope>NUCLEOTIDE SEQUENCE</scope>
    <source>
        <strain evidence="3">EXF-9298</strain>
    </source>
</reference>
<feature type="signal peptide" evidence="1">
    <location>
        <begin position="1"/>
        <end position="17"/>
    </location>
</feature>
<dbReference type="Pfam" id="PF01966">
    <property type="entry name" value="HD"/>
    <property type="match status" value="1"/>
</dbReference>
<keyword evidence="1" id="KW-0732">Signal</keyword>
<name>A0A9P8JVY3_AURME</name>
<dbReference type="InterPro" id="IPR017771">
    <property type="entry name" value="Cyanamide_hydratase_HD"/>
</dbReference>
<sequence>MQFSLILPSLITTLSFAVGIDAWAQAADGTWVANGNAYQLPDRFGDIWNVAEACTYQNTNNIHNDGDACAVILGGWMRQLLLPWDIVTTMSLSRDEQIAEYGWTAISCDPEQWGGNKKNNRDPVVQRCSQVSLPDTPLVKAAMEHVKKELPEHTFNHSMRVFYYGMAIASQQFPTWKFSPETWLLTCLFHDIGTADKHTHGTFMSFEFYGGYLAMDALKKFDAPAAQAESVAEAIIRHQDPVETGTITTIGLLIQLATQFDNMGYRPDYVHPDTIKDVVEKYPRRGWSGCFSKKIREEVAVKPWCHTTASTEKFPHDVEHNELMAPYDDKY</sequence>
<organism evidence="3 4">
    <name type="scientific">Aureobasidium melanogenum</name>
    <name type="common">Aureobasidium pullulans var. melanogenum</name>
    <dbReference type="NCBI Taxonomy" id="46634"/>
    <lineage>
        <taxon>Eukaryota</taxon>
        <taxon>Fungi</taxon>
        <taxon>Dikarya</taxon>
        <taxon>Ascomycota</taxon>
        <taxon>Pezizomycotina</taxon>
        <taxon>Dothideomycetes</taxon>
        <taxon>Dothideomycetidae</taxon>
        <taxon>Dothideales</taxon>
        <taxon>Saccotheciaceae</taxon>
        <taxon>Aureobasidium</taxon>
    </lineage>
</organism>
<dbReference type="SUPFAM" id="SSF109604">
    <property type="entry name" value="HD-domain/PDEase-like"/>
    <property type="match status" value="1"/>
</dbReference>
<evidence type="ECO:0000256" key="1">
    <source>
        <dbReference type="SAM" id="SignalP"/>
    </source>
</evidence>